<dbReference type="Pfam" id="PF00801">
    <property type="entry name" value="PKD"/>
    <property type="match status" value="1"/>
</dbReference>
<keyword evidence="2" id="KW-0812">Transmembrane</keyword>
<dbReference type="PANTHER" id="PTHR46730:SF1">
    <property type="entry name" value="PLAT DOMAIN-CONTAINING PROTEIN"/>
    <property type="match status" value="1"/>
</dbReference>
<keyword evidence="3" id="KW-0677">Repeat</keyword>
<protein>
    <recommendedName>
        <fullName evidence="7">PKD domain-containing protein</fullName>
    </recommendedName>
</protein>
<feature type="region of interest" description="Disordered" evidence="6">
    <location>
        <begin position="983"/>
        <end position="1005"/>
    </location>
</feature>
<evidence type="ECO:0000256" key="1">
    <source>
        <dbReference type="ARBA" id="ARBA00004370"/>
    </source>
</evidence>
<feature type="non-terminal residue" evidence="8">
    <location>
        <position position="1"/>
    </location>
</feature>
<evidence type="ECO:0000256" key="6">
    <source>
        <dbReference type="SAM" id="MobiDB-lite"/>
    </source>
</evidence>
<evidence type="ECO:0000259" key="7">
    <source>
        <dbReference type="PROSITE" id="PS50093"/>
    </source>
</evidence>
<dbReference type="InterPro" id="IPR013783">
    <property type="entry name" value="Ig-like_fold"/>
</dbReference>
<sequence>NLDVQVTVLDKLQGPLLIPEFSKAPFNLSMDVHFHLFSGPTGYLCNITWDFGNGYTVVRPRTGEGRNGSDVEKVVYATEGTYTLTVTAVTPAESVSVSRPIEVGEPLQETDFTIDVSPLSASLSDPVYVRVTFNPAVGSGPKKIPEDVYVFTDDGDPRGPRSSPTFFNTSKVPSVFLQRIDYNNEGQFQVTVIVLNNASWFQKAFEVKIFDNFLGPTVTKCFRPEVPRSLGCQNGLENGGNIFYAGTDITFEFHSINDATILFLEFYAVHTGGVTVEANVTTNPFVLNTLKLPGNWSVQVTAVNPLYQTTVNTNVRLVQKVVNFTLAHDRLQKEANVPKKFQISFDVQGLDTCLTIDFGDGTYRVYADDATHCTLTGPFSGLALSGALTGLAEVQHTFIEEDYYLVTAVAKSRYNQVTRHLHLDITSHNCMAPLVKIYNASHVFYEPHSYRRADIIKFRAIPRIECHPFDNNKTWEIHEIDPDWGNVTGSVALTDMKTDDAELRLERWALELGLYRVTFTITMTAYGGDFRFTGSDYSYFQVVRSELVGVMASGGVSQRPRSKIYPGSFPLYPLKGSYDADIVGGDPGVSGLSVNSWFCVVRTTPRDGLNPQGDGGLSVNSWFCVVRTTPRDGLNPQVSDVAECPANVFTATTGPEGKIDVHSAALEIGKTYNFTAVLNKDTRYVAASLDVIAVGGKVQPLTIWYEPLRVQCAAGTTCRQLQNEQVILKSARLGLRAGCGAPCALSQFSWNVSIHDYRWVSTGGWRPLLPEDMLIDGRTIGYETKAAELAIDPSLFDAFSSVQRFRVHVSTFDIAGIYRWAVTHFKLNSPPHGGTCTVQPDGMEATLEKLFRIRCQGWEDDTGIEAYQFYSYSDNDTVPVQITWVMTPQSHVDLNVTIGQGPKHLNYYTNVQVVVKDTMGAVTRQDIGAVRVTPRARSVTRDIIKQLPMDPKSALRRTSAEGDLISFTEFATIVGNIVNSDKEEDSAGSVVSSEEITTMSQEVGS</sequence>
<organism evidence="8 9">
    <name type="scientific">Batillaria attramentaria</name>
    <dbReference type="NCBI Taxonomy" id="370345"/>
    <lineage>
        <taxon>Eukaryota</taxon>
        <taxon>Metazoa</taxon>
        <taxon>Spiralia</taxon>
        <taxon>Lophotrochozoa</taxon>
        <taxon>Mollusca</taxon>
        <taxon>Gastropoda</taxon>
        <taxon>Caenogastropoda</taxon>
        <taxon>Sorbeoconcha</taxon>
        <taxon>Cerithioidea</taxon>
        <taxon>Batillariidae</taxon>
        <taxon>Batillaria</taxon>
    </lineage>
</organism>
<keyword evidence="9" id="KW-1185">Reference proteome</keyword>
<dbReference type="InterPro" id="IPR002859">
    <property type="entry name" value="PKD/REJ-like"/>
</dbReference>
<evidence type="ECO:0000256" key="5">
    <source>
        <dbReference type="ARBA" id="ARBA00023136"/>
    </source>
</evidence>
<dbReference type="Pfam" id="PF02010">
    <property type="entry name" value="REJ"/>
    <property type="match status" value="1"/>
</dbReference>
<keyword evidence="4" id="KW-1133">Transmembrane helix</keyword>
<dbReference type="InterPro" id="IPR035986">
    <property type="entry name" value="PKD_dom_sf"/>
</dbReference>
<evidence type="ECO:0000313" key="8">
    <source>
        <dbReference type="EMBL" id="KAK7505241.1"/>
    </source>
</evidence>
<dbReference type="AlphaFoldDB" id="A0ABD0M0M1"/>
<dbReference type="CDD" id="cd00146">
    <property type="entry name" value="PKD"/>
    <property type="match status" value="1"/>
</dbReference>
<evidence type="ECO:0000313" key="9">
    <source>
        <dbReference type="Proteomes" id="UP001519460"/>
    </source>
</evidence>
<dbReference type="Proteomes" id="UP001519460">
    <property type="component" value="Unassembled WGS sequence"/>
</dbReference>
<comment type="subcellular location">
    <subcellularLocation>
        <location evidence="1">Membrane</location>
    </subcellularLocation>
</comment>
<keyword evidence="5" id="KW-0472">Membrane</keyword>
<dbReference type="Gene3D" id="2.60.40.10">
    <property type="entry name" value="Immunoglobulins"/>
    <property type="match status" value="1"/>
</dbReference>
<dbReference type="InterPro" id="IPR000601">
    <property type="entry name" value="PKD_dom"/>
</dbReference>
<dbReference type="GO" id="GO:0016020">
    <property type="term" value="C:membrane"/>
    <property type="evidence" value="ECO:0007669"/>
    <property type="project" value="UniProtKB-SubCell"/>
</dbReference>
<dbReference type="PROSITE" id="PS50093">
    <property type="entry name" value="PKD"/>
    <property type="match status" value="1"/>
</dbReference>
<dbReference type="PANTHER" id="PTHR46730">
    <property type="entry name" value="POLYCYSTIN-1"/>
    <property type="match status" value="1"/>
</dbReference>
<accession>A0ABD0M0M1</accession>
<evidence type="ECO:0000256" key="2">
    <source>
        <dbReference type="ARBA" id="ARBA00022692"/>
    </source>
</evidence>
<gene>
    <name evidence="8" type="ORF">BaRGS_00003403</name>
</gene>
<dbReference type="SUPFAM" id="SSF49299">
    <property type="entry name" value="PKD domain"/>
    <property type="match status" value="2"/>
</dbReference>
<evidence type="ECO:0000256" key="3">
    <source>
        <dbReference type="ARBA" id="ARBA00022737"/>
    </source>
</evidence>
<feature type="domain" description="PKD" evidence="7">
    <location>
        <begin position="48"/>
        <end position="103"/>
    </location>
</feature>
<comment type="caution">
    <text evidence="8">The sequence shown here is derived from an EMBL/GenBank/DDBJ whole genome shotgun (WGS) entry which is preliminary data.</text>
</comment>
<proteinExistence type="predicted"/>
<reference evidence="8 9" key="1">
    <citation type="journal article" date="2023" name="Sci. Data">
        <title>Genome assembly of the Korean intertidal mud-creeper Batillaria attramentaria.</title>
        <authorList>
            <person name="Patra A.K."/>
            <person name="Ho P.T."/>
            <person name="Jun S."/>
            <person name="Lee S.J."/>
            <person name="Kim Y."/>
            <person name="Won Y.J."/>
        </authorList>
    </citation>
    <scope>NUCLEOTIDE SEQUENCE [LARGE SCALE GENOMIC DNA]</scope>
    <source>
        <strain evidence="8">Wonlab-2016</strain>
    </source>
</reference>
<name>A0ABD0M0M1_9CAEN</name>
<evidence type="ECO:0000256" key="4">
    <source>
        <dbReference type="ARBA" id="ARBA00022989"/>
    </source>
</evidence>
<dbReference type="EMBL" id="JACVVK020000011">
    <property type="protein sequence ID" value="KAK7505241.1"/>
    <property type="molecule type" value="Genomic_DNA"/>
</dbReference>
<feature type="compositionally biased region" description="Polar residues" evidence="6">
    <location>
        <begin position="989"/>
        <end position="1005"/>
    </location>
</feature>